<evidence type="ECO:0000313" key="5">
    <source>
        <dbReference type="Proteomes" id="UP000033632"/>
    </source>
</evidence>
<name>A0A0F5FFX1_9HYPH</name>
<dbReference type="GO" id="GO:0005975">
    <property type="term" value="P:carbohydrate metabolic process"/>
    <property type="evidence" value="ECO:0007669"/>
    <property type="project" value="InterPro"/>
</dbReference>
<dbReference type="InterPro" id="IPR052743">
    <property type="entry name" value="Glutaminase_GtaA"/>
</dbReference>
<feature type="domain" description="DUF4964" evidence="1">
    <location>
        <begin position="6"/>
        <end position="63"/>
    </location>
</feature>
<accession>A0A0F5FFX1</accession>
<gene>
    <name evidence="4" type="ORF">VE25_19700</name>
</gene>
<dbReference type="InterPro" id="IPR033433">
    <property type="entry name" value="GtaA_N"/>
</dbReference>
<dbReference type="Pfam" id="PF16334">
    <property type="entry name" value="DUF4964"/>
    <property type="match status" value="1"/>
</dbReference>
<protein>
    <recommendedName>
        <fullName evidence="6">Glutaminase</fullName>
    </recommendedName>
</protein>
<evidence type="ECO:0000259" key="3">
    <source>
        <dbReference type="Pfam" id="PF17168"/>
    </source>
</evidence>
<organism evidence="4 5">
    <name type="scientific">Devosia geojensis</name>
    <dbReference type="NCBI Taxonomy" id="443610"/>
    <lineage>
        <taxon>Bacteria</taxon>
        <taxon>Pseudomonadati</taxon>
        <taxon>Pseudomonadota</taxon>
        <taxon>Alphaproteobacteria</taxon>
        <taxon>Hyphomicrobiales</taxon>
        <taxon>Devosiaceae</taxon>
        <taxon>Devosia</taxon>
    </lineage>
</organism>
<dbReference type="Proteomes" id="UP000033632">
    <property type="component" value="Unassembled WGS sequence"/>
</dbReference>
<dbReference type="STRING" id="443610.VE25_19700"/>
<evidence type="ECO:0008006" key="6">
    <source>
        <dbReference type="Google" id="ProtNLM"/>
    </source>
</evidence>
<dbReference type="InterPro" id="IPR008928">
    <property type="entry name" value="6-hairpin_glycosidase_sf"/>
</dbReference>
<evidence type="ECO:0000259" key="2">
    <source>
        <dbReference type="Pfam" id="PF16335"/>
    </source>
</evidence>
<sequence length="676" mass="75093">MTYDISSARAPAVPLVLHDPFMSVWSHADLATDDWSRHWTGKLQEVCGLLTVDGTAYRFLGMQTSMTDPLPVMEQVERRITPLRTIYTFAAGGVELTLTFTSPLLPDDLELIGRPVSYIDLDVRSTDGAAHAVSAYLDFGARWATGDAETEISWGRHRAGPVEAMFLGAARQDYLRRSGDEVQIEWGYLFVSSQPGTPAASAFGDIRALRREFAATGAIPDRDDVREVRPLRMPASSESKALAICHHFGDIAGSASWRTLVAYDQVWAATYFDRRLRPYWSRNGQSAIGLIEAAWAERDAIMKRVEAFDADLVAQLQASGGPIYARLGTLALRQSLAAHILVEDFNGELLHFSKENSSNGSLATVDVTYPTAPFFLHFNPALLRAQLWPVLDYSASGRWPFPYAPHDIGRYPWGNGQNYGGGDRTGHNQMPVEECGNMLVLVAALAHRTGELDLAETFFTQLKGWADYLVGHGLDPDNQLCTDDFAGHMPHNANLAIKAIIGLGAFGQLCARIGRDADATHYMATARDWAGKWQEMARDEAGYRLAFDQPGSWSQKYNLVWDRILGLGLFPSEIAETEMASYRSRLNRYGLPLDSRKAYTKLDWLVWSACLTGRQADFDAMLAPLERWLDDAPARVPLSDWFETDTGLQPRNHGFFARSVVGGIFIKLLIDRMGSR</sequence>
<dbReference type="EMBL" id="JZEX01000179">
    <property type="protein sequence ID" value="KKB07072.1"/>
    <property type="molecule type" value="Genomic_DNA"/>
</dbReference>
<dbReference type="InterPro" id="IPR012341">
    <property type="entry name" value="6hp_glycosidase-like_sf"/>
</dbReference>
<dbReference type="RefSeq" id="WP_046110377.1">
    <property type="nucleotide sequence ID" value="NZ_JZEX01000179.1"/>
</dbReference>
<dbReference type="InterPro" id="IPR032515">
    <property type="entry name" value="DUF4964"/>
</dbReference>
<dbReference type="Pfam" id="PF16335">
    <property type="entry name" value="GtaA_6_Hairpin"/>
    <property type="match status" value="1"/>
</dbReference>
<dbReference type="AlphaFoldDB" id="A0A0F5FFX1"/>
<dbReference type="Pfam" id="PF17168">
    <property type="entry name" value="DUF5127"/>
    <property type="match status" value="1"/>
</dbReference>
<dbReference type="OrthoDB" id="9757939at2"/>
<dbReference type="Gene3D" id="1.50.10.10">
    <property type="match status" value="1"/>
</dbReference>
<proteinExistence type="predicted"/>
<dbReference type="PANTHER" id="PTHR31987">
    <property type="entry name" value="GLUTAMINASE A-RELATED"/>
    <property type="match status" value="1"/>
</dbReference>
<keyword evidence="5" id="KW-1185">Reference proteome</keyword>
<dbReference type="SUPFAM" id="SSF48208">
    <property type="entry name" value="Six-hairpin glycosidases"/>
    <property type="match status" value="1"/>
</dbReference>
<reference evidence="4 5" key="1">
    <citation type="submission" date="2015-03" db="EMBL/GenBank/DDBJ databases">
        <authorList>
            <person name="Hassan Y.I."/>
            <person name="Lepp D."/>
            <person name="Li X.-Z."/>
            <person name="Zhou T."/>
        </authorList>
    </citation>
    <scope>NUCLEOTIDE SEQUENCE [LARGE SCALE GENOMIC DNA]</scope>
    <source>
        <strain evidence="4 5">BD-c194</strain>
    </source>
</reference>
<dbReference type="PANTHER" id="PTHR31987:SF1">
    <property type="entry name" value="GLUTAMINASE A"/>
    <property type="match status" value="1"/>
</dbReference>
<dbReference type="PATRIC" id="fig|443610.3.peg.2259"/>
<comment type="caution">
    <text evidence="4">The sequence shown here is derived from an EMBL/GenBank/DDBJ whole genome shotgun (WGS) entry which is preliminary data.</text>
</comment>
<feature type="domain" description="Glutaminase A N-terminal" evidence="3">
    <location>
        <begin position="84"/>
        <end position="313"/>
    </location>
</feature>
<dbReference type="InterPro" id="IPR032514">
    <property type="entry name" value="GtaA_central"/>
</dbReference>
<feature type="domain" description="Glutaminase A central" evidence="2">
    <location>
        <begin position="322"/>
        <end position="668"/>
    </location>
</feature>
<evidence type="ECO:0000259" key="1">
    <source>
        <dbReference type="Pfam" id="PF16334"/>
    </source>
</evidence>
<evidence type="ECO:0000313" key="4">
    <source>
        <dbReference type="EMBL" id="KKB07072.1"/>
    </source>
</evidence>